<feature type="domain" description="Nephrocystin 3-like N-terminal" evidence="4">
    <location>
        <begin position="256"/>
        <end position="424"/>
    </location>
</feature>
<name>A0A2J6PJR6_9HELO</name>
<sequence length="611" mass="69593">MATPLPTDPTFQSIVASFRSRLTKAELDDFKFCSLKDVQQTIVDIQARQDKRRETKNLSRILGFLEAMTQFGTVVEVFLNTSEILAFVWGPLKFLLLVASSWAESFDALLDAYQQIGEQIPLLLQYQNVFTKSAEMRGLLGMMYKDILEFHQQALRVFAKPTWRQLFRAVWKDFDSRFKHLLMNLQRHKALIESHANVLEIQAASTARELAEKAFQEADSARKDNQRIVVRTWLSARNVQLDHDVYTGVRESYPSTGLWVLQKTAIAAWHDNEHPSGSLVWIHGIPGAGKTVLASVIIEKSKSLPSTIVAYFYCKYKDQERNTFVAVFRAMILQLLAESEDSDLLQVLYERSVKSGERYLESQSLCTELLSIAVGSISKNISIHMIIDGLDECENKERKIIISEITKLLKKDPQPGRIRVMFVSQPETTIRSLLRTATIVRISESDNAKDIAEYTRPWCLEIQRQFKIDDEKRDLIRTLVCESAGGMFLFAKLVLQNLYSQVSQTQLYESLLPRRFPRGLNQAYGRIVERIKASENVAIRDQALTLLGWIVTAKRPLTWPEIQGAVSIDIEEQTVDFEGRSLVVDIGALCGSLVEKLPGDRIELIHTSARM</sequence>
<dbReference type="SUPFAM" id="SSF52540">
    <property type="entry name" value="P-loop containing nucleoside triphosphate hydrolases"/>
    <property type="match status" value="1"/>
</dbReference>
<dbReference type="Pfam" id="PF24809">
    <property type="entry name" value="DUF7708"/>
    <property type="match status" value="1"/>
</dbReference>
<evidence type="ECO:0000256" key="1">
    <source>
        <dbReference type="ARBA" id="ARBA00022737"/>
    </source>
</evidence>
<feature type="domain" description="GPI inositol-deacylase winged helix" evidence="2">
    <location>
        <begin position="539"/>
        <end position="610"/>
    </location>
</feature>
<keyword evidence="6" id="KW-1185">Reference proteome</keyword>
<organism evidence="5 6">
    <name type="scientific">Hyaloscypha hepaticicola</name>
    <dbReference type="NCBI Taxonomy" id="2082293"/>
    <lineage>
        <taxon>Eukaryota</taxon>
        <taxon>Fungi</taxon>
        <taxon>Dikarya</taxon>
        <taxon>Ascomycota</taxon>
        <taxon>Pezizomycotina</taxon>
        <taxon>Leotiomycetes</taxon>
        <taxon>Helotiales</taxon>
        <taxon>Hyaloscyphaceae</taxon>
        <taxon>Hyaloscypha</taxon>
    </lineage>
</organism>
<dbReference type="Proteomes" id="UP000235672">
    <property type="component" value="Unassembled WGS sequence"/>
</dbReference>
<evidence type="ECO:0000313" key="6">
    <source>
        <dbReference type="Proteomes" id="UP000235672"/>
    </source>
</evidence>
<keyword evidence="1" id="KW-0677">Repeat</keyword>
<dbReference type="PANTHER" id="PTHR10039:SF14">
    <property type="entry name" value="NACHT DOMAIN-CONTAINING PROTEIN"/>
    <property type="match status" value="1"/>
</dbReference>
<proteinExistence type="predicted"/>
<evidence type="ECO:0000259" key="4">
    <source>
        <dbReference type="Pfam" id="PF24883"/>
    </source>
</evidence>
<dbReference type="AlphaFoldDB" id="A0A2J6PJR6"/>
<dbReference type="STRING" id="1745343.A0A2J6PJR6"/>
<feature type="domain" description="DUF7708" evidence="3">
    <location>
        <begin position="64"/>
        <end position="199"/>
    </location>
</feature>
<dbReference type="OrthoDB" id="21416at2759"/>
<dbReference type="InterPro" id="IPR027417">
    <property type="entry name" value="P-loop_NTPase"/>
</dbReference>
<gene>
    <name evidence="5" type="ORF">NA56DRAFT_393481</name>
</gene>
<dbReference type="Pfam" id="PF24883">
    <property type="entry name" value="NPHP3_N"/>
    <property type="match status" value="1"/>
</dbReference>
<dbReference type="PANTHER" id="PTHR10039">
    <property type="entry name" value="AMELOGENIN"/>
    <property type="match status" value="1"/>
</dbReference>
<dbReference type="InterPro" id="IPR054471">
    <property type="entry name" value="GPIID_WHD"/>
</dbReference>
<dbReference type="Pfam" id="PF22939">
    <property type="entry name" value="WHD_GPIID"/>
    <property type="match status" value="1"/>
</dbReference>
<dbReference type="EMBL" id="KZ613523">
    <property type="protein sequence ID" value="PMD14292.1"/>
    <property type="molecule type" value="Genomic_DNA"/>
</dbReference>
<evidence type="ECO:0000259" key="3">
    <source>
        <dbReference type="Pfam" id="PF24809"/>
    </source>
</evidence>
<dbReference type="InterPro" id="IPR056125">
    <property type="entry name" value="DUF7708"/>
</dbReference>
<accession>A0A2J6PJR6</accession>
<evidence type="ECO:0000259" key="2">
    <source>
        <dbReference type="Pfam" id="PF22939"/>
    </source>
</evidence>
<evidence type="ECO:0000313" key="5">
    <source>
        <dbReference type="EMBL" id="PMD14292.1"/>
    </source>
</evidence>
<protein>
    <submittedName>
        <fullName evidence="5">Uncharacterized protein</fullName>
    </submittedName>
</protein>
<dbReference type="InterPro" id="IPR056884">
    <property type="entry name" value="NPHP3-like_N"/>
</dbReference>
<reference evidence="5 6" key="1">
    <citation type="submission" date="2016-05" db="EMBL/GenBank/DDBJ databases">
        <title>A degradative enzymes factory behind the ericoid mycorrhizal symbiosis.</title>
        <authorList>
            <consortium name="DOE Joint Genome Institute"/>
            <person name="Martino E."/>
            <person name="Morin E."/>
            <person name="Grelet G."/>
            <person name="Kuo A."/>
            <person name="Kohler A."/>
            <person name="Daghino S."/>
            <person name="Barry K."/>
            <person name="Choi C."/>
            <person name="Cichocki N."/>
            <person name="Clum A."/>
            <person name="Copeland A."/>
            <person name="Hainaut M."/>
            <person name="Haridas S."/>
            <person name="Labutti K."/>
            <person name="Lindquist E."/>
            <person name="Lipzen A."/>
            <person name="Khouja H.-R."/>
            <person name="Murat C."/>
            <person name="Ohm R."/>
            <person name="Olson A."/>
            <person name="Spatafora J."/>
            <person name="Veneault-Fourrey C."/>
            <person name="Henrissat B."/>
            <person name="Grigoriev I."/>
            <person name="Martin F."/>
            <person name="Perotto S."/>
        </authorList>
    </citation>
    <scope>NUCLEOTIDE SEQUENCE [LARGE SCALE GENOMIC DNA]</scope>
    <source>
        <strain evidence="5 6">UAMH 7357</strain>
    </source>
</reference>
<dbReference type="Gene3D" id="3.40.50.300">
    <property type="entry name" value="P-loop containing nucleotide triphosphate hydrolases"/>
    <property type="match status" value="1"/>
</dbReference>